<feature type="non-terminal residue" evidence="1">
    <location>
        <position position="68"/>
    </location>
</feature>
<evidence type="ECO:0000313" key="2">
    <source>
        <dbReference type="Proteomes" id="UP001174997"/>
    </source>
</evidence>
<keyword evidence="2" id="KW-1185">Reference proteome</keyword>
<gene>
    <name evidence="1" type="ORF">QBC41DRAFT_192405</name>
</gene>
<dbReference type="Proteomes" id="UP001174997">
    <property type="component" value="Unassembled WGS sequence"/>
</dbReference>
<evidence type="ECO:0000313" key="1">
    <source>
        <dbReference type="EMBL" id="KAK0658099.1"/>
    </source>
</evidence>
<dbReference type="PANTHER" id="PTHR46082">
    <property type="entry name" value="ATP/GTP-BINDING PROTEIN-RELATED"/>
    <property type="match status" value="1"/>
</dbReference>
<dbReference type="InterPro" id="IPR035994">
    <property type="entry name" value="Nucleoside_phosphorylase_sf"/>
</dbReference>
<reference evidence="1" key="1">
    <citation type="submission" date="2023-06" db="EMBL/GenBank/DDBJ databases">
        <title>Genome-scale phylogeny and comparative genomics of the fungal order Sordariales.</title>
        <authorList>
            <consortium name="Lawrence Berkeley National Laboratory"/>
            <person name="Hensen N."/>
            <person name="Bonometti L."/>
            <person name="Westerberg I."/>
            <person name="Brannstrom I.O."/>
            <person name="Guillou S."/>
            <person name="Cros-Aarteil S."/>
            <person name="Calhoun S."/>
            <person name="Haridas S."/>
            <person name="Kuo A."/>
            <person name="Mondo S."/>
            <person name="Pangilinan J."/>
            <person name="Riley R."/>
            <person name="Labutti K."/>
            <person name="Andreopoulos B."/>
            <person name="Lipzen A."/>
            <person name="Chen C."/>
            <person name="Yanf M."/>
            <person name="Daum C."/>
            <person name="Ng V."/>
            <person name="Clum A."/>
            <person name="Steindorff A."/>
            <person name="Ohm R."/>
            <person name="Martin F."/>
            <person name="Silar P."/>
            <person name="Natvig D."/>
            <person name="Lalanne C."/>
            <person name="Gautier V."/>
            <person name="Ament-Velasquez S.L."/>
            <person name="Kruys A."/>
            <person name="Hutchinson M.I."/>
            <person name="Powell A.J."/>
            <person name="Barry K."/>
            <person name="Miller A.N."/>
            <person name="Grigoriev I.V."/>
            <person name="Debuchy R."/>
            <person name="Gladieux P."/>
            <person name="Thoren M.H."/>
            <person name="Johannesson H."/>
        </authorList>
    </citation>
    <scope>NUCLEOTIDE SEQUENCE</scope>
    <source>
        <strain evidence="1">CBS 307.81</strain>
    </source>
</reference>
<protein>
    <submittedName>
        <fullName evidence="1">Uncharacterized protein</fullName>
    </submittedName>
</protein>
<dbReference type="PANTHER" id="PTHR46082:SF6">
    <property type="entry name" value="AAA+ ATPASE DOMAIN-CONTAINING PROTEIN-RELATED"/>
    <property type="match status" value="1"/>
</dbReference>
<dbReference type="SUPFAM" id="SSF53167">
    <property type="entry name" value="Purine and uridine phosphorylases"/>
    <property type="match status" value="1"/>
</dbReference>
<dbReference type="EMBL" id="JAULSY010000211">
    <property type="protein sequence ID" value="KAK0658099.1"/>
    <property type="molecule type" value="Genomic_DNA"/>
</dbReference>
<dbReference type="Gene3D" id="3.40.50.1580">
    <property type="entry name" value="Nucleoside phosphorylase domain"/>
    <property type="match status" value="1"/>
</dbReference>
<name>A0AA40D2Q7_9PEZI</name>
<accession>A0AA40D2Q7</accession>
<dbReference type="AlphaFoldDB" id="A0AA40D2Q7"/>
<comment type="caution">
    <text evidence="1">The sequence shown here is derived from an EMBL/GenBank/DDBJ whole genome shotgun (WGS) entry which is preliminary data.</text>
</comment>
<sequence>PEIFAGHIGSGDTVMKSRDLRDALAQKHGILAFEMEGAGIWDEIPCIIIKGICNYADSHKHKAWQPYA</sequence>
<dbReference type="InterPro" id="IPR053137">
    <property type="entry name" value="NLR-like"/>
</dbReference>
<feature type="non-terminal residue" evidence="1">
    <location>
        <position position="1"/>
    </location>
</feature>
<organism evidence="1 2">
    <name type="scientific">Cercophora samala</name>
    <dbReference type="NCBI Taxonomy" id="330535"/>
    <lineage>
        <taxon>Eukaryota</taxon>
        <taxon>Fungi</taxon>
        <taxon>Dikarya</taxon>
        <taxon>Ascomycota</taxon>
        <taxon>Pezizomycotina</taxon>
        <taxon>Sordariomycetes</taxon>
        <taxon>Sordariomycetidae</taxon>
        <taxon>Sordariales</taxon>
        <taxon>Lasiosphaeriaceae</taxon>
        <taxon>Cercophora</taxon>
    </lineage>
</organism>
<dbReference type="GO" id="GO:0009116">
    <property type="term" value="P:nucleoside metabolic process"/>
    <property type="evidence" value="ECO:0007669"/>
    <property type="project" value="InterPro"/>
</dbReference>
<proteinExistence type="predicted"/>
<dbReference type="GO" id="GO:0003824">
    <property type="term" value="F:catalytic activity"/>
    <property type="evidence" value="ECO:0007669"/>
    <property type="project" value="InterPro"/>
</dbReference>